<keyword evidence="1" id="KW-0472">Membrane</keyword>
<dbReference type="Proteomes" id="UP000184267">
    <property type="component" value="Unassembled WGS sequence"/>
</dbReference>
<accession>A0A1M2VDV1</accession>
<keyword evidence="3" id="KW-1185">Reference proteome</keyword>
<reference evidence="2 3" key="1">
    <citation type="submission" date="2016-10" db="EMBL/GenBank/DDBJ databases">
        <title>Genome sequence of the basidiomycete white-rot fungus Trametes pubescens.</title>
        <authorList>
            <person name="Makela M.R."/>
            <person name="Granchi Z."/>
            <person name="Peng M."/>
            <person name="De Vries R.P."/>
            <person name="Grigoriev I."/>
            <person name="Riley R."/>
            <person name="Hilden K."/>
        </authorList>
    </citation>
    <scope>NUCLEOTIDE SEQUENCE [LARGE SCALE GENOMIC DNA]</scope>
    <source>
        <strain evidence="2 3">FBCC735</strain>
    </source>
</reference>
<feature type="transmembrane region" description="Helical" evidence="1">
    <location>
        <begin position="88"/>
        <end position="114"/>
    </location>
</feature>
<feature type="non-terminal residue" evidence="2">
    <location>
        <position position="116"/>
    </location>
</feature>
<evidence type="ECO:0000256" key="1">
    <source>
        <dbReference type="SAM" id="Phobius"/>
    </source>
</evidence>
<feature type="transmembrane region" description="Helical" evidence="1">
    <location>
        <begin position="43"/>
        <end position="67"/>
    </location>
</feature>
<evidence type="ECO:0000313" key="3">
    <source>
        <dbReference type="Proteomes" id="UP000184267"/>
    </source>
</evidence>
<gene>
    <name evidence="2" type="ORF">TRAPUB_3454</name>
</gene>
<protein>
    <submittedName>
        <fullName evidence="2">Uncharacterized protein</fullName>
    </submittedName>
</protein>
<evidence type="ECO:0000313" key="2">
    <source>
        <dbReference type="EMBL" id="OJT05726.1"/>
    </source>
</evidence>
<feature type="transmembrane region" description="Helical" evidence="1">
    <location>
        <begin position="12"/>
        <end position="31"/>
    </location>
</feature>
<dbReference type="EMBL" id="MNAD01001396">
    <property type="protein sequence ID" value="OJT05726.1"/>
    <property type="molecule type" value="Genomic_DNA"/>
</dbReference>
<comment type="caution">
    <text evidence="2">The sequence shown here is derived from an EMBL/GenBank/DDBJ whole genome shotgun (WGS) entry which is preliminary data.</text>
</comment>
<name>A0A1M2VDV1_TRAPU</name>
<organism evidence="2 3">
    <name type="scientific">Trametes pubescens</name>
    <name type="common">White-rot fungus</name>
    <dbReference type="NCBI Taxonomy" id="154538"/>
    <lineage>
        <taxon>Eukaryota</taxon>
        <taxon>Fungi</taxon>
        <taxon>Dikarya</taxon>
        <taxon>Basidiomycota</taxon>
        <taxon>Agaricomycotina</taxon>
        <taxon>Agaricomycetes</taxon>
        <taxon>Polyporales</taxon>
        <taxon>Polyporaceae</taxon>
        <taxon>Trametes</taxon>
    </lineage>
</organism>
<proteinExistence type="predicted"/>
<keyword evidence="1" id="KW-1133">Transmembrane helix</keyword>
<dbReference type="OrthoDB" id="2756378at2759"/>
<dbReference type="AlphaFoldDB" id="A0A1M2VDV1"/>
<keyword evidence="1" id="KW-0812">Transmembrane</keyword>
<sequence>MASLSQIFKIPPLDGNLGAVLLGVILGSMYFKLYPEDRLFLKSLVLIILVFETVHTGVWMVVIYHFAITDAFNLIKISQGHWSVRMTFLITVIGSQYWWLAIPAVVTMFIGFGFGV</sequence>